<organism evidence="1 2">
    <name type="scientific">Petrolisthes cinctipes</name>
    <name type="common">Flat porcelain crab</name>
    <dbReference type="NCBI Taxonomy" id="88211"/>
    <lineage>
        <taxon>Eukaryota</taxon>
        <taxon>Metazoa</taxon>
        <taxon>Ecdysozoa</taxon>
        <taxon>Arthropoda</taxon>
        <taxon>Crustacea</taxon>
        <taxon>Multicrustacea</taxon>
        <taxon>Malacostraca</taxon>
        <taxon>Eumalacostraca</taxon>
        <taxon>Eucarida</taxon>
        <taxon>Decapoda</taxon>
        <taxon>Pleocyemata</taxon>
        <taxon>Anomura</taxon>
        <taxon>Galatheoidea</taxon>
        <taxon>Porcellanidae</taxon>
        <taxon>Petrolisthes</taxon>
    </lineage>
</organism>
<dbReference type="Proteomes" id="UP001286313">
    <property type="component" value="Unassembled WGS sequence"/>
</dbReference>
<dbReference type="AlphaFoldDB" id="A0AAE1GIY6"/>
<keyword evidence="2" id="KW-1185">Reference proteome</keyword>
<accession>A0AAE1GIY6</accession>
<evidence type="ECO:0000313" key="2">
    <source>
        <dbReference type="Proteomes" id="UP001286313"/>
    </source>
</evidence>
<proteinExistence type="predicted"/>
<protein>
    <recommendedName>
        <fullName evidence="3">DDE-1 domain-containing protein</fullName>
    </recommendedName>
</protein>
<name>A0AAE1GIY6_PETCI</name>
<evidence type="ECO:0000313" key="1">
    <source>
        <dbReference type="EMBL" id="KAK3892696.1"/>
    </source>
</evidence>
<sequence length="105" mass="11818">MVSGEKSYTKGGNMRAPSLDVLCGFMVKAWEQVTEDSVIKSFKKCGLSNSMDEMEDDLLWQDSEDDDEPLLSDVVFDPCDDVLSQEECDQLIPMSDSENDFEGFE</sequence>
<dbReference type="EMBL" id="JAWQEG010000249">
    <property type="protein sequence ID" value="KAK3892696.1"/>
    <property type="molecule type" value="Genomic_DNA"/>
</dbReference>
<evidence type="ECO:0008006" key="3">
    <source>
        <dbReference type="Google" id="ProtNLM"/>
    </source>
</evidence>
<comment type="caution">
    <text evidence="1">The sequence shown here is derived from an EMBL/GenBank/DDBJ whole genome shotgun (WGS) entry which is preliminary data.</text>
</comment>
<gene>
    <name evidence="1" type="ORF">Pcinc_003488</name>
</gene>
<reference evidence="1" key="1">
    <citation type="submission" date="2023-10" db="EMBL/GenBank/DDBJ databases">
        <title>Genome assemblies of two species of porcelain crab, Petrolisthes cinctipes and Petrolisthes manimaculis (Anomura: Porcellanidae).</title>
        <authorList>
            <person name="Angst P."/>
        </authorList>
    </citation>
    <scope>NUCLEOTIDE SEQUENCE</scope>
    <source>
        <strain evidence="1">PB745_01</strain>
        <tissue evidence="1">Gill</tissue>
    </source>
</reference>